<reference evidence="3" key="1">
    <citation type="submission" date="2019-09" db="EMBL/GenBank/DDBJ databases">
        <title>Antimicrobial potential of Antarctic Bacteria.</title>
        <authorList>
            <person name="Benaud N."/>
            <person name="Edwards R.J."/>
            <person name="Ferrari B.C."/>
        </authorList>
    </citation>
    <scope>NUCLEOTIDE SEQUENCE [LARGE SCALE GENOMIC DNA]</scope>
    <source>
        <strain evidence="3">INR9</strain>
    </source>
</reference>
<dbReference type="GO" id="GO:0008703">
    <property type="term" value="F:5-amino-6-(5-phosphoribosylamino)uracil reductase activity"/>
    <property type="evidence" value="ECO:0007669"/>
    <property type="project" value="InterPro"/>
</dbReference>
<dbReference type="PANTHER" id="PTHR38011:SF11">
    <property type="entry name" value="2,5-DIAMINO-6-RIBOSYLAMINO-4(3H)-PYRIMIDINONE 5'-PHOSPHATE REDUCTASE"/>
    <property type="match status" value="1"/>
</dbReference>
<dbReference type="GO" id="GO:0009231">
    <property type="term" value="P:riboflavin biosynthetic process"/>
    <property type="evidence" value="ECO:0007669"/>
    <property type="project" value="InterPro"/>
</dbReference>
<dbReference type="Proteomes" id="UP000515511">
    <property type="component" value="Chromosome"/>
</dbReference>
<dbReference type="RefSeq" id="WP_185276719.1">
    <property type="nucleotide sequence ID" value="NZ_CP043641.1"/>
</dbReference>
<protein>
    <submittedName>
        <fullName evidence="2">Deaminase</fullName>
    </submittedName>
</protein>
<dbReference type="KEGG" id="lse:F1C12_20805"/>
<dbReference type="InterPro" id="IPR024072">
    <property type="entry name" value="DHFR-like_dom_sf"/>
</dbReference>
<dbReference type="AlphaFoldDB" id="A0A7G6YFP9"/>
<dbReference type="SUPFAM" id="SSF53597">
    <property type="entry name" value="Dihydrofolate reductase-like"/>
    <property type="match status" value="1"/>
</dbReference>
<evidence type="ECO:0000259" key="1">
    <source>
        <dbReference type="Pfam" id="PF01872"/>
    </source>
</evidence>
<dbReference type="EMBL" id="CP043641">
    <property type="protein sequence ID" value="QNE37314.1"/>
    <property type="molecule type" value="Genomic_DNA"/>
</dbReference>
<accession>A0A7G6YFP9</accession>
<dbReference type="Pfam" id="PF01872">
    <property type="entry name" value="RibD_C"/>
    <property type="match status" value="1"/>
</dbReference>
<name>A0A7G6YFP9_9MICO</name>
<dbReference type="Gene3D" id="3.40.430.10">
    <property type="entry name" value="Dihydrofolate Reductase, subunit A"/>
    <property type="match status" value="1"/>
</dbReference>
<evidence type="ECO:0000313" key="2">
    <source>
        <dbReference type="EMBL" id="QNE37314.1"/>
    </source>
</evidence>
<evidence type="ECO:0000313" key="3">
    <source>
        <dbReference type="Proteomes" id="UP000515511"/>
    </source>
</evidence>
<sequence length="186" mass="20884">MRPLRYSINVTLDGCVHHEAGLPPDEESMRFWADEMARADALIFGRVTYGMMEEAWRRPATGVWPEWMDQTQLPFAEAIDGAKKYVVSNTLDEVDWNAELLRGDLRQSVEQLKREPGEGLFVGGVTLPLALADLGLIDEYVFVVQPVIAGYGPTLLAGLHERIELEPVERQDFGSGVTVLRFRPRG</sequence>
<dbReference type="InterPro" id="IPR002734">
    <property type="entry name" value="RibDG_C"/>
</dbReference>
<proteinExistence type="predicted"/>
<gene>
    <name evidence="2" type="ORF">F1C12_20805</name>
</gene>
<dbReference type="InterPro" id="IPR050765">
    <property type="entry name" value="Riboflavin_Biosynth_HTPR"/>
</dbReference>
<dbReference type="PANTHER" id="PTHR38011">
    <property type="entry name" value="DIHYDROFOLATE REDUCTASE FAMILY PROTEIN (AFU_ORTHOLOGUE AFUA_8G06820)"/>
    <property type="match status" value="1"/>
</dbReference>
<organism evidence="2 3">
    <name type="scientific">Leifsonia shinshuensis</name>
    <dbReference type="NCBI Taxonomy" id="150026"/>
    <lineage>
        <taxon>Bacteria</taxon>
        <taxon>Bacillati</taxon>
        <taxon>Actinomycetota</taxon>
        <taxon>Actinomycetes</taxon>
        <taxon>Micrococcales</taxon>
        <taxon>Microbacteriaceae</taxon>
        <taxon>Leifsonia</taxon>
    </lineage>
</organism>
<feature type="domain" description="Bacterial bifunctional deaminase-reductase C-terminal" evidence="1">
    <location>
        <begin position="5"/>
        <end position="178"/>
    </location>
</feature>